<dbReference type="InterPro" id="IPR027417">
    <property type="entry name" value="P-loop_NTPase"/>
</dbReference>
<dbReference type="PROSITE" id="PS00211">
    <property type="entry name" value="ABC_TRANSPORTER_1"/>
    <property type="match status" value="1"/>
</dbReference>
<dbReference type="PROSITE" id="PS50893">
    <property type="entry name" value="ABC_TRANSPORTER_2"/>
    <property type="match status" value="1"/>
</dbReference>
<dbReference type="PANTHER" id="PTHR42734:SF5">
    <property type="entry name" value="IRON TRANSPORT SYSTEM ATP-BINDING PROTEIN HI_0361-RELATED"/>
    <property type="match status" value="1"/>
</dbReference>
<evidence type="ECO:0000256" key="3">
    <source>
        <dbReference type="ARBA" id="ARBA00022741"/>
    </source>
</evidence>
<comment type="similarity">
    <text evidence="1">Belongs to the ABC transporter superfamily.</text>
</comment>
<evidence type="ECO:0000256" key="2">
    <source>
        <dbReference type="ARBA" id="ARBA00022448"/>
    </source>
</evidence>
<dbReference type="InterPro" id="IPR017871">
    <property type="entry name" value="ABC_transporter-like_CS"/>
</dbReference>
<dbReference type="Pfam" id="PF00005">
    <property type="entry name" value="ABC_tran"/>
    <property type="match status" value="1"/>
</dbReference>
<dbReference type="GO" id="GO:0005524">
    <property type="term" value="F:ATP binding"/>
    <property type="evidence" value="ECO:0007669"/>
    <property type="project" value="UniProtKB-KW"/>
</dbReference>
<reference evidence="6 7" key="1">
    <citation type="submission" date="2019-04" db="EMBL/GenBank/DDBJ databases">
        <title>Draft, Whole-Genome Sequence of the Anthracene-degrading Mycobacterium frederiksbergense LB501T, Isolated from a Polycyclic Aromatic Hydrocarbon (PAH)-Contaminated Soil.</title>
        <authorList>
            <person name="Augelletti F."/>
        </authorList>
    </citation>
    <scope>NUCLEOTIDE SEQUENCE [LARGE SCALE GENOMIC DNA]</scope>
    <source>
        <strain evidence="6 7">LB 501T</strain>
    </source>
</reference>
<dbReference type="InterPro" id="IPR050153">
    <property type="entry name" value="Metal_Ion_Import_ABC"/>
</dbReference>
<evidence type="ECO:0000259" key="5">
    <source>
        <dbReference type="PROSITE" id="PS50893"/>
    </source>
</evidence>
<dbReference type="SMART" id="SM00382">
    <property type="entry name" value="AAA"/>
    <property type="match status" value="1"/>
</dbReference>
<evidence type="ECO:0000256" key="1">
    <source>
        <dbReference type="ARBA" id="ARBA00005417"/>
    </source>
</evidence>
<protein>
    <submittedName>
        <fullName evidence="6">ABC transporter ATP-binding protein</fullName>
    </submittedName>
</protein>
<dbReference type="KEGG" id="mfre:EXE63_18635"/>
<sequence length="282" mass="30261">MSPKLLRRARRRSRLGRWTNSPPLPRLSVSDNALVFDDVSVVRGGRLIWSEGTFAIPAGGIVAVIGSNGSGKSTLLQVVLGLLPVASGTVQVLGGRPGANNDAIGYVPQDYVAGAGEAIRARDAVMLGLTGRRWGVHRATAADRARVDEALRAVEADEFADRRVSELSGGQRQRIALANALVSRPRLLILDEPLAALDLRNQHEIVALLSRLKSEYDVTILVVAHDLNPLLSVLDSAVYLLDGHAHHAAIDEVVDADLLTHLYGTTIQVANTLQGQLYMRSG</sequence>
<dbReference type="InterPro" id="IPR003593">
    <property type="entry name" value="AAA+_ATPase"/>
</dbReference>
<evidence type="ECO:0000313" key="7">
    <source>
        <dbReference type="Proteomes" id="UP000501849"/>
    </source>
</evidence>
<dbReference type="SUPFAM" id="SSF52540">
    <property type="entry name" value="P-loop containing nucleoside triphosphate hydrolases"/>
    <property type="match status" value="1"/>
</dbReference>
<keyword evidence="2" id="KW-0813">Transport</keyword>
<gene>
    <name evidence="6" type="ORF">EXE63_18635</name>
</gene>
<dbReference type="AlphaFoldDB" id="A0A6H0S5P9"/>
<feature type="domain" description="ABC transporter" evidence="5">
    <location>
        <begin position="34"/>
        <end position="267"/>
    </location>
</feature>
<dbReference type="EMBL" id="CP038799">
    <property type="protein sequence ID" value="QIV82668.1"/>
    <property type="molecule type" value="Genomic_DNA"/>
</dbReference>
<dbReference type="Gene3D" id="3.40.50.300">
    <property type="entry name" value="P-loop containing nucleotide triphosphate hydrolases"/>
    <property type="match status" value="1"/>
</dbReference>
<keyword evidence="4 6" id="KW-0067">ATP-binding</keyword>
<dbReference type="InterPro" id="IPR003439">
    <property type="entry name" value="ABC_transporter-like_ATP-bd"/>
</dbReference>
<keyword evidence="7" id="KW-1185">Reference proteome</keyword>
<evidence type="ECO:0000256" key="4">
    <source>
        <dbReference type="ARBA" id="ARBA00022840"/>
    </source>
</evidence>
<keyword evidence="3" id="KW-0547">Nucleotide-binding</keyword>
<organism evidence="6 7">
    <name type="scientific">Mycolicibacterium frederiksbergense</name>
    <dbReference type="NCBI Taxonomy" id="117567"/>
    <lineage>
        <taxon>Bacteria</taxon>
        <taxon>Bacillati</taxon>
        <taxon>Actinomycetota</taxon>
        <taxon>Actinomycetes</taxon>
        <taxon>Mycobacteriales</taxon>
        <taxon>Mycobacteriaceae</taxon>
        <taxon>Mycolicibacterium</taxon>
    </lineage>
</organism>
<evidence type="ECO:0000313" key="6">
    <source>
        <dbReference type="EMBL" id="QIV82668.1"/>
    </source>
</evidence>
<dbReference type="CDD" id="cd03235">
    <property type="entry name" value="ABC_Metallic_Cations"/>
    <property type="match status" value="1"/>
</dbReference>
<proteinExistence type="inferred from homology"/>
<name>A0A6H0S5P9_9MYCO</name>
<dbReference type="GO" id="GO:0016887">
    <property type="term" value="F:ATP hydrolysis activity"/>
    <property type="evidence" value="ECO:0007669"/>
    <property type="project" value="InterPro"/>
</dbReference>
<accession>A0A6H0S5P9</accession>
<dbReference type="Proteomes" id="UP000501849">
    <property type="component" value="Chromosome"/>
</dbReference>
<dbReference type="PANTHER" id="PTHR42734">
    <property type="entry name" value="METAL TRANSPORT SYSTEM ATP-BINDING PROTEIN TM_0124-RELATED"/>
    <property type="match status" value="1"/>
</dbReference>